<protein>
    <submittedName>
        <fullName evidence="2">Uncharacterized protein</fullName>
    </submittedName>
</protein>
<comment type="caution">
    <text evidence="2">The sequence shown here is derived from an EMBL/GenBank/DDBJ whole genome shotgun (WGS) entry which is preliminary data.</text>
</comment>
<feature type="transmembrane region" description="Helical" evidence="1">
    <location>
        <begin position="37"/>
        <end position="58"/>
    </location>
</feature>
<sequence length="245" mass="25913">MPKLTDEELGELLRETFADKEDLADSLPMATKRRHRVLPALLAAAAVLAVIAGVLVAADGTRRHDPAARPDTAGPDTAQTPFDENGLIWGAAIATVARNIQTRPGGWEAVQVLAEGAVFSAQATIRYSSPGPGQRVWPPPRTVFSTDDRALIERALRPIGAGVRWDDSPAPRCAAGEVATVTVGAVITRGSRRDVRVTLRNNCGVSVSGTYTLQRIDGTWQVVGGIGSLPCLTPPTSGPRPRAKC</sequence>
<accession>A0ABN2DZU1</accession>
<evidence type="ECO:0000256" key="1">
    <source>
        <dbReference type="SAM" id="Phobius"/>
    </source>
</evidence>
<dbReference type="Proteomes" id="UP001501705">
    <property type="component" value="Unassembled WGS sequence"/>
</dbReference>
<keyword evidence="1" id="KW-0472">Membrane</keyword>
<keyword evidence="1" id="KW-1133">Transmembrane helix</keyword>
<evidence type="ECO:0000313" key="3">
    <source>
        <dbReference type="Proteomes" id="UP001501705"/>
    </source>
</evidence>
<keyword evidence="1" id="KW-0812">Transmembrane</keyword>
<dbReference type="RefSeq" id="WP_344237388.1">
    <property type="nucleotide sequence ID" value="NZ_BAAAPH010000018.1"/>
</dbReference>
<evidence type="ECO:0000313" key="2">
    <source>
        <dbReference type="EMBL" id="GAA1590107.1"/>
    </source>
</evidence>
<name>A0ABN2DZU1_9ACTN</name>
<organism evidence="2 3">
    <name type="scientific">Kribbella hippodromi</name>
    <dbReference type="NCBI Taxonomy" id="434347"/>
    <lineage>
        <taxon>Bacteria</taxon>
        <taxon>Bacillati</taxon>
        <taxon>Actinomycetota</taxon>
        <taxon>Actinomycetes</taxon>
        <taxon>Propionibacteriales</taxon>
        <taxon>Kribbellaceae</taxon>
        <taxon>Kribbella</taxon>
    </lineage>
</organism>
<keyword evidence="3" id="KW-1185">Reference proteome</keyword>
<proteinExistence type="predicted"/>
<dbReference type="EMBL" id="BAAAPH010000018">
    <property type="protein sequence ID" value="GAA1590107.1"/>
    <property type="molecule type" value="Genomic_DNA"/>
</dbReference>
<reference evidence="2 3" key="1">
    <citation type="journal article" date="2019" name="Int. J. Syst. Evol. Microbiol.">
        <title>The Global Catalogue of Microorganisms (GCM) 10K type strain sequencing project: providing services to taxonomists for standard genome sequencing and annotation.</title>
        <authorList>
            <consortium name="The Broad Institute Genomics Platform"/>
            <consortium name="The Broad Institute Genome Sequencing Center for Infectious Disease"/>
            <person name="Wu L."/>
            <person name="Ma J."/>
        </authorList>
    </citation>
    <scope>NUCLEOTIDE SEQUENCE [LARGE SCALE GENOMIC DNA]</scope>
    <source>
        <strain evidence="2 3">JCM 15572</strain>
    </source>
</reference>
<gene>
    <name evidence="2" type="ORF">GCM10009804_52860</name>
</gene>